<evidence type="ECO:0000256" key="4">
    <source>
        <dbReference type="ARBA" id="ARBA00022723"/>
    </source>
</evidence>
<evidence type="ECO:0000259" key="8">
    <source>
        <dbReference type="Pfam" id="PF00004"/>
    </source>
</evidence>
<evidence type="ECO:0000256" key="3">
    <source>
        <dbReference type="ARBA" id="ARBA00022670"/>
    </source>
</evidence>
<dbReference type="Pfam" id="PF00004">
    <property type="entry name" value="AAA"/>
    <property type="match status" value="1"/>
</dbReference>
<dbReference type="EMBL" id="BQNB010014963">
    <property type="protein sequence ID" value="GJT34439.1"/>
    <property type="molecule type" value="Genomic_DNA"/>
</dbReference>
<dbReference type="SUPFAM" id="SSF55486">
    <property type="entry name" value="Metalloproteases ('zincins'), catalytic domain"/>
    <property type="match status" value="1"/>
</dbReference>
<dbReference type="InterPro" id="IPR001577">
    <property type="entry name" value="Peptidase_M8"/>
</dbReference>
<reference evidence="9" key="1">
    <citation type="journal article" date="2022" name="Int. J. Mol. Sci.">
        <title>Draft Genome of Tanacetum Coccineum: Genomic Comparison of Closely Related Tanacetum-Family Plants.</title>
        <authorList>
            <person name="Yamashiro T."/>
            <person name="Shiraishi A."/>
            <person name="Nakayama K."/>
            <person name="Satake H."/>
        </authorList>
    </citation>
    <scope>NUCLEOTIDE SEQUENCE</scope>
</reference>
<dbReference type="SUPFAM" id="SSF52540">
    <property type="entry name" value="P-loop containing nucleoside triphosphate hydrolases"/>
    <property type="match status" value="1"/>
</dbReference>
<evidence type="ECO:0000256" key="5">
    <source>
        <dbReference type="ARBA" id="ARBA00022801"/>
    </source>
</evidence>
<protein>
    <submittedName>
        <fullName evidence="9">EGF-like domain, peptidase M8, leishmanolysin, frizzled domain protein</fullName>
    </submittedName>
</protein>
<feature type="domain" description="ATPase AAA-type core" evidence="8">
    <location>
        <begin position="34"/>
        <end position="88"/>
    </location>
</feature>
<name>A0ABQ5DBE5_9ASTR</name>
<proteinExistence type="inferred from homology"/>
<comment type="cofactor">
    <cofactor evidence="1">
        <name>Zn(2+)</name>
        <dbReference type="ChEBI" id="CHEBI:29105"/>
    </cofactor>
</comment>
<keyword evidence="5" id="KW-0378">Hydrolase</keyword>
<reference evidence="9" key="2">
    <citation type="submission" date="2022-01" db="EMBL/GenBank/DDBJ databases">
        <authorList>
            <person name="Yamashiro T."/>
            <person name="Shiraishi A."/>
            <person name="Satake H."/>
            <person name="Nakayama K."/>
        </authorList>
    </citation>
    <scope>NUCLEOTIDE SEQUENCE</scope>
</reference>
<keyword evidence="6" id="KW-0862">Zinc</keyword>
<evidence type="ECO:0000256" key="2">
    <source>
        <dbReference type="ARBA" id="ARBA00005860"/>
    </source>
</evidence>
<evidence type="ECO:0000256" key="6">
    <source>
        <dbReference type="ARBA" id="ARBA00022833"/>
    </source>
</evidence>
<keyword evidence="4" id="KW-0479">Metal-binding</keyword>
<dbReference type="Gene3D" id="3.40.50.300">
    <property type="entry name" value="P-loop containing nucleotide triphosphate hydrolases"/>
    <property type="match status" value="1"/>
</dbReference>
<dbReference type="InterPro" id="IPR003959">
    <property type="entry name" value="ATPase_AAA_core"/>
</dbReference>
<gene>
    <name evidence="9" type="ORF">Tco_0924858</name>
</gene>
<evidence type="ECO:0000313" key="9">
    <source>
        <dbReference type="EMBL" id="GJT34439.1"/>
    </source>
</evidence>
<sequence length="204" mass="23453">MRLHINTLIIAMSLQCSKKTPEVSEPRYDAHSGGEREIQITMLELLNQFDGFNSRGDVKVILATNKIESLNPALIRPGRIDRKIEFPLPDIKTRRRILQKTLLFPYVFSLLMHSRSHYEAFLDNFNGLELEDGGRRRMSGSHWEKKLLMNEIMTGLVDTRTVVSKMTLALLEDSGWYEANNSMMARLDWGHNQGTEFVTTPCNL</sequence>
<evidence type="ECO:0000256" key="1">
    <source>
        <dbReference type="ARBA" id="ARBA00001947"/>
    </source>
</evidence>
<keyword evidence="10" id="KW-1185">Reference proteome</keyword>
<keyword evidence="3" id="KW-0645">Protease</keyword>
<accession>A0ABQ5DBE5</accession>
<organism evidence="9 10">
    <name type="scientific">Tanacetum coccineum</name>
    <dbReference type="NCBI Taxonomy" id="301880"/>
    <lineage>
        <taxon>Eukaryota</taxon>
        <taxon>Viridiplantae</taxon>
        <taxon>Streptophyta</taxon>
        <taxon>Embryophyta</taxon>
        <taxon>Tracheophyta</taxon>
        <taxon>Spermatophyta</taxon>
        <taxon>Magnoliopsida</taxon>
        <taxon>eudicotyledons</taxon>
        <taxon>Gunneridae</taxon>
        <taxon>Pentapetalae</taxon>
        <taxon>asterids</taxon>
        <taxon>campanulids</taxon>
        <taxon>Asterales</taxon>
        <taxon>Asteraceae</taxon>
        <taxon>Asteroideae</taxon>
        <taxon>Anthemideae</taxon>
        <taxon>Anthemidinae</taxon>
        <taxon>Tanacetum</taxon>
    </lineage>
</organism>
<dbReference type="PANTHER" id="PTHR10942:SF0">
    <property type="entry name" value="LEISHMANOLYSIN-LIKE PEPTIDASE"/>
    <property type="match status" value="1"/>
</dbReference>
<dbReference type="InterPro" id="IPR027417">
    <property type="entry name" value="P-loop_NTPase"/>
</dbReference>
<evidence type="ECO:0000313" key="10">
    <source>
        <dbReference type="Proteomes" id="UP001151760"/>
    </source>
</evidence>
<dbReference type="PANTHER" id="PTHR10942">
    <property type="entry name" value="LEISHMANOLYSIN-LIKE PEPTIDASE"/>
    <property type="match status" value="1"/>
</dbReference>
<evidence type="ECO:0000256" key="7">
    <source>
        <dbReference type="ARBA" id="ARBA00023049"/>
    </source>
</evidence>
<dbReference type="Pfam" id="PF01457">
    <property type="entry name" value="Peptidase_M8"/>
    <property type="match status" value="1"/>
</dbReference>
<comment type="caution">
    <text evidence="9">The sequence shown here is derived from an EMBL/GenBank/DDBJ whole genome shotgun (WGS) entry which is preliminary data.</text>
</comment>
<dbReference type="Gene3D" id="3.90.132.10">
    <property type="entry name" value="Leishmanolysin , domain 2"/>
    <property type="match status" value="1"/>
</dbReference>
<dbReference type="Proteomes" id="UP001151760">
    <property type="component" value="Unassembled WGS sequence"/>
</dbReference>
<keyword evidence="7" id="KW-0482">Metalloprotease</keyword>
<comment type="similarity">
    <text evidence="2">Belongs to the peptidase M8 family.</text>
</comment>